<name>B7Q3A8_IXOSC</name>
<dbReference type="InParanoid" id="B7Q3A8"/>
<reference evidence="1 3" key="1">
    <citation type="submission" date="2008-03" db="EMBL/GenBank/DDBJ databases">
        <title>Annotation of Ixodes scapularis.</title>
        <authorList>
            <consortium name="Ixodes scapularis Genome Project Consortium"/>
            <person name="Caler E."/>
            <person name="Hannick L.I."/>
            <person name="Bidwell S."/>
            <person name="Joardar V."/>
            <person name="Thiagarajan M."/>
            <person name="Amedeo P."/>
            <person name="Galinsky K.J."/>
            <person name="Schobel S."/>
            <person name="Inman J."/>
            <person name="Hostetler J."/>
            <person name="Miller J."/>
            <person name="Hammond M."/>
            <person name="Megy K."/>
            <person name="Lawson D."/>
            <person name="Kodira C."/>
            <person name="Sutton G."/>
            <person name="Meyer J."/>
            <person name="Hill C.A."/>
            <person name="Birren B."/>
            <person name="Nene V."/>
            <person name="Collins F."/>
            <person name="Alarcon-Chaidez F."/>
            <person name="Wikel S."/>
            <person name="Strausberg R."/>
        </authorList>
    </citation>
    <scope>NUCLEOTIDE SEQUENCE [LARGE SCALE GENOMIC DNA]</scope>
    <source>
        <strain evidence="3">Wikel</strain>
        <strain evidence="1">Wikel colony</strain>
    </source>
</reference>
<dbReference type="EMBL" id="DS848412">
    <property type="protein sequence ID" value="EEC13330.1"/>
    <property type="molecule type" value="Genomic_DNA"/>
</dbReference>
<gene>
    <name evidence="1" type="ORF">IscW_ISCW009651</name>
</gene>
<protein>
    <submittedName>
        <fullName evidence="1 2">Uncharacterized protein</fullName>
    </submittedName>
</protein>
<sequence length="102" mass="11901">MLCVFLQVYLPFILRKEYVIRTKLRVQFRLLKRPGRSRSKSVGDSATVTFLDDLLCKASQDTGSDPDEGEWRVDEGCDFFGFCYFRCKCCKKRQAERATEAR</sequence>
<dbReference type="PaxDb" id="6945-B7Q3A8"/>
<evidence type="ECO:0000313" key="1">
    <source>
        <dbReference type="EMBL" id="EEC13330.1"/>
    </source>
</evidence>
<evidence type="ECO:0000313" key="3">
    <source>
        <dbReference type="Proteomes" id="UP000001555"/>
    </source>
</evidence>
<dbReference type="VEuPathDB" id="VectorBase:ISCW009651"/>
<dbReference type="HOGENOM" id="CLU_2280464_0_0_1"/>
<keyword evidence="3" id="KW-1185">Reference proteome</keyword>
<accession>B7Q3A8</accession>
<dbReference type="EnsemblMetazoa" id="ISCW009651-RA">
    <property type="protein sequence ID" value="ISCW009651-PA"/>
    <property type="gene ID" value="ISCW009651"/>
</dbReference>
<organism>
    <name type="scientific">Ixodes scapularis</name>
    <name type="common">Black-legged tick</name>
    <name type="synonym">Deer tick</name>
    <dbReference type="NCBI Taxonomy" id="6945"/>
    <lineage>
        <taxon>Eukaryota</taxon>
        <taxon>Metazoa</taxon>
        <taxon>Ecdysozoa</taxon>
        <taxon>Arthropoda</taxon>
        <taxon>Chelicerata</taxon>
        <taxon>Arachnida</taxon>
        <taxon>Acari</taxon>
        <taxon>Parasitiformes</taxon>
        <taxon>Ixodida</taxon>
        <taxon>Ixodoidea</taxon>
        <taxon>Ixodidae</taxon>
        <taxon>Ixodinae</taxon>
        <taxon>Ixodes</taxon>
    </lineage>
</organism>
<dbReference type="VEuPathDB" id="VectorBase:ISCI009651"/>
<dbReference type="EMBL" id="ABJB010783041">
    <property type="status" value="NOT_ANNOTATED_CDS"/>
    <property type="molecule type" value="Genomic_DNA"/>
</dbReference>
<proteinExistence type="predicted"/>
<dbReference type="Proteomes" id="UP000001555">
    <property type="component" value="Unassembled WGS sequence"/>
</dbReference>
<dbReference type="AlphaFoldDB" id="B7Q3A8"/>
<dbReference type="EMBL" id="ABJB010284941">
    <property type="status" value="NOT_ANNOTATED_CDS"/>
    <property type="molecule type" value="Genomic_DNA"/>
</dbReference>
<reference evidence="2" key="2">
    <citation type="submission" date="2020-05" db="UniProtKB">
        <authorList>
            <consortium name="EnsemblMetazoa"/>
        </authorList>
    </citation>
    <scope>IDENTIFICATION</scope>
    <source>
        <strain evidence="2">wikel</strain>
    </source>
</reference>
<evidence type="ECO:0000313" key="2">
    <source>
        <dbReference type="EnsemblMetazoa" id="ISCW009651-PA"/>
    </source>
</evidence>